<dbReference type="RefSeq" id="WP_192542737.1">
    <property type="nucleotide sequence ID" value="NZ_JBQQIQ010000002.1"/>
</dbReference>
<keyword evidence="2" id="KW-1185">Reference proteome</keyword>
<dbReference type="InterPro" id="IPR036890">
    <property type="entry name" value="HATPase_C_sf"/>
</dbReference>
<evidence type="ECO:0000313" key="1">
    <source>
        <dbReference type="EMBL" id="MBE0459299.1"/>
    </source>
</evidence>
<name>A0ABR9FR66_9GAMM</name>
<keyword evidence="1" id="KW-0547">Nucleotide-binding</keyword>
<gene>
    <name evidence="1" type="ORF">EI167_18015</name>
</gene>
<accession>A0ABR9FR66</accession>
<dbReference type="Proteomes" id="UP000707245">
    <property type="component" value="Unassembled WGS sequence"/>
</dbReference>
<keyword evidence="1" id="KW-0067">ATP-binding</keyword>
<reference evidence="1 2" key="1">
    <citation type="submission" date="2020-07" db="EMBL/GenBank/DDBJ databases">
        <title>Halophilic bacteria isolated from french cheeses.</title>
        <authorList>
            <person name="Kothe C.I."/>
            <person name="Farah-Kraiem B."/>
            <person name="Renault P."/>
            <person name="Dridi B."/>
        </authorList>
    </citation>
    <scope>NUCLEOTIDE SEQUENCE [LARGE SCALE GENOMIC DNA]</scope>
    <source>
        <strain evidence="1 2">FME14</strain>
    </source>
</reference>
<evidence type="ECO:0000313" key="2">
    <source>
        <dbReference type="Proteomes" id="UP000707245"/>
    </source>
</evidence>
<protein>
    <submittedName>
        <fullName evidence="1">ATP-binding protein</fullName>
    </submittedName>
</protein>
<sequence>MRDIGYSMETALADVIDNSITAEATDINIDFSWNDAEPWLAISDNGHGMDYQELLLAMKLGSLNPLESREDNDLGRFGLGLKTASFSQCRKLTVVSKKENSISAMEWDLDQITENPDTGWKVIVLDSNDLHQVVELNELLLNLDQKSSGTIVLWRKLDRLDSFDSLAIREKKLNLIIDHSRKHLELTYHRFLNAGPGKKSIRIFLNGGNLEGIDPFNISHNATLELPSQSIYVDSKEIKVQPFVLPHYTKVSPQEYEKYSGDGGYLHNQGFYVYRNKRLIIKSTWFRLMPKEELTKLVRVRVDIPNSLDHIWKIDVKKSNASPPEVVRRGLKQIISEVEYSGKRVFKQKGHRLKSKILEPFWNRNVASGKVSYEISKSHPLIESLKNKLGDDLQKEFINILTSVESSFPSDLYFNDFANSPENVVKPSVPKEELKNIIQVFLPIYKNEKLSKEQIVEKITQIEPMASHADLSLKIIEEMEL</sequence>
<dbReference type="Pfam" id="PF13589">
    <property type="entry name" value="HATPase_c_3"/>
    <property type="match status" value="1"/>
</dbReference>
<dbReference type="SUPFAM" id="SSF55874">
    <property type="entry name" value="ATPase domain of HSP90 chaperone/DNA topoisomerase II/histidine kinase"/>
    <property type="match status" value="1"/>
</dbReference>
<dbReference type="Gene3D" id="3.30.565.10">
    <property type="entry name" value="Histidine kinase-like ATPase, C-terminal domain"/>
    <property type="match status" value="1"/>
</dbReference>
<comment type="caution">
    <text evidence="1">The sequence shown here is derived from an EMBL/GenBank/DDBJ whole genome shotgun (WGS) entry which is preliminary data.</text>
</comment>
<organism evidence="1 2">
    <name type="scientific">Pseudoalteromonas prydzensis</name>
    <dbReference type="NCBI Taxonomy" id="182141"/>
    <lineage>
        <taxon>Bacteria</taxon>
        <taxon>Pseudomonadati</taxon>
        <taxon>Pseudomonadota</taxon>
        <taxon>Gammaproteobacteria</taxon>
        <taxon>Alteromonadales</taxon>
        <taxon>Pseudoalteromonadaceae</taxon>
        <taxon>Pseudoalteromonas</taxon>
    </lineage>
</organism>
<dbReference type="EMBL" id="RRZA01000071">
    <property type="protein sequence ID" value="MBE0459299.1"/>
    <property type="molecule type" value="Genomic_DNA"/>
</dbReference>
<dbReference type="GO" id="GO:0005524">
    <property type="term" value="F:ATP binding"/>
    <property type="evidence" value="ECO:0007669"/>
    <property type="project" value="UniProtKB-KW"/>
</dbReference>
<proteinExistence type="predicted"/>